<proteinExistence type="predicted"/>
<gene>
    <name evidence="1" type="ORF">BB050_02916</name>
</gene>
<name>A0AAC9D3Q2_9FLAO</name>
<dbReference type="AlphaFoldDB" id="A0AAC9D3Q2"/>
<evidence type="ECO:0000313" key="2">
    <source>
        <dbReference type="Proteomes" id="UP000093276"/>
    </source>
</evidence>
<reference evidence="1 2" key="1">
    <citation type="submission" date="2016-08" db="EMBL/GenBank/DDBJ databases">
        <title>Complete genome sequence of Flavobacterium johnsoniae strain GSE09, a volatile-producing biocontrol agent isolated from cucumber (Cucumis sativus).</title>
        <authorList>
            <person name="Jeong J.-J."/>
            <person name="Oh J.Y."/>
            <person name="Jim Y.J."/>
            <person name="Sang M.K."/>
            <person name="Kim K.D."/>
        </authorList>
    </citation>
    <scope>NUCLEOTIDE SEQUENCE [LARGE SCALE GENOMIC DNA]</scope>
    <source>
        <strain evidence="1 2">GSE09</strain>
    </source>
</reference>
<dbReference type="Proteomes" id="UP000093276">
    <property type="component" value="Chromosome"/>
</dbReference>
<sequence>MNSEVIFAILTINLKIHMIIECHSQHIRRALFVASTPLSLTVVESTVKK</sequence>
<dbReference type="KEGG" id="fjg:BB050_02916"/>
<evidence type="ECO:0000313" key="1">
    <source>
        <dbReference type="EMBL" id="AOC96009.1"/>
    </source>
</evidence>
<protein>
    <submittedName>
        <fullName evidence="1">Uncharacterized protein</fullName>
    </submittedName>
</protein>
<dbReference type="EMBL" id="CP016907">
    <property type="protein sequence ID" value="AOC96009.1"/>
    <property type="molecule type" value="Genomic_DNA"/>
</dbReference>
<organism evidence="1 2">
    <name type="scientific">Flavobacterium anhuiense</name>
    <dbReference type="NCBI Taxonomy" id="459526"/>
    <lineage>
        <taxon>Bacteria</taxon>
        <taxon>Pseudomonadati</taxon>
        <taxon>Bacteroidota</taxon>
        <taxon>Flavobacteriia</taxon>
        <taxon>Flavobacteriales</taxon>
        <taxon>Flavobacteriaceae</taxon>
        <taxon>Flavobacterium</taxon>
    </lineage>
</organism>
<accession>A0AAC9D3Q2</accession>